<dbReference type="InterPro" id="IPR051198">
    <property type="entry name" value="BchE-like"/>
</dbReference>
<dbReference type="PANTHER" id="PTHR43409:SF16">
    <property type="entry name" value="SLR0320 PROTEIN"/>
    <property type="match status" value="1"/>
</dbReference>
<accession>A0A382MW77</accession>
<dbReference type="InterPro" id="IPR007197">
    <property type="entry name" value="rSAM"/>
</dbReference>
<dbReference type="GO" id="GO:0005829">
    <property type="term" value="C:cytosol"/>
    <property type="evidence" value="ECO:0007669"/>
    <property type="project" value="TreeGrafter"/>
</dbReference>
<keyword evidence="5" id="KW-0411">Iron-sulfur</keyword>
<feature type="domain" description="Radical SAM core" evidence="7">
    <location>
        <begin position="204"/>
        <end position="340"/>
    </location>
</feature>
<dbReference type="EMBL" id="UINC01096280">
    <property type="protein sequence ID" value="SVC53036.1"/>
    <property type="molecule type" value="Genomic_DNA"/>
</dbReference>
<evidence type="ECO:0000259" key="7">
    <source>
        <dbReference type="PROSITE" id="PS51918"/>
    </source>
</evidence>
<comment type="cofactor">
    <cofactor evidence="1">
        <name>[4Fe-4S] cluster</name>
        <dbReference type="ChEBI" id="CHEBI:49883"/>
    </cofactor>
</comment>
<keyword evidence="3" id="KW-0479">Metal-binding</keyword>
<dbReference type="Gene3D" id="3.40.50.280">
    <property type="entry name" value="Cobalamin-binding domain"/>
    <property type="match status" value="1"/>
</dbReference>
<proteinExistence type="predicted"/>
<dbReference type="GO" id="GO:0003824">
    <property type="term" value="F:catalytic activity"/>
    <property type="evidence" value="ECO:0007669"/>
    <property type="project" value="InterPro"/>
</dbReference>
<evidence type="ECO:0000259" key="6">
    <source>
        <dbReference type="PROSITE" id="PS51332"/>
    </source>
</evidence>
<dbReference type="SUPFAM" id="SSF102114">
    <property type="entry name" value="Radical SAM enzymes"/>
    <property type="match status" value="1"/>
</dbReference>
<dbReference type="PROSITE" id="PS51918">
    <property type="entry name" value="RADICAL_SAM"/>
    <property type="match status" value="1"/>
</dbReference>
<protein>
    <submittedName>
        <fullName evidence="8">Uncharacterized protein</fullName>
    </submittedName>
</protein>
<reference evidence="8" key="1">
    <citation type="submission" date="2018-05" db="EMBL/GenBank/DDBJ databases">
        <authorList>
            <person name="Lanie J.A."/>
            <person name="Ng W.-L."/>
            <person name="Kazmierczak K.M."/>
            <person name="Andrzejewski T.M."/>
            <person name="Davidsen T.M."/>
            <person name="Wayne K.J."/>
            <person name="Tettelin H."/>
            <person name="Glass J.I."/>
            <person name="Rusch D."/>
            <person name="Podicherti R."/>
            <person name="Tsui H.-C.T."/>
            <person name="Winkler M.E."/>
        </authorList>
    </citation>
    <scope>NUCLEOTIDE SEQUENCE</scope>
</reference>
<dbReference type="InterPro" id="IPR023404">
    <property type="entry name" value="rSAM_horseshoe"/>
</dbReference>
<feature type="non-terminal residue" evidence="8">
    <location>
        <position position="340"/>
    </location>
</feature>
<evidence type="ECO:0000256" key="4">
    <source>
        <dbReference type="ARBA" id="ARBA00023004"/>
    </source>
</evidence>
<dbReference type="GO" id="GO:0031419">
    <property type="term" value="F:cobalamin binding"/>
    <property type="evidence" value="ECO:0007669"/>
    <property type="project" value="InterPro"/>
</dbReference>
<dbReference type="GO" id="GO:0046872">
    <property type="term" value="F:metal ion binding"/>
    <property type="evidence" value="ECO:0007669"/>
    <property type="project" value="UniProtKB-KW"/>
</dbReference>
<organism evidence="8">
    <name type="scientific">marine metagenome</name>
    <dbReference type="NCBI Taxonomy" id="408172"/>
    <lineage>
        <taxon>unclassified sequences</taxon>
        <taxon>metagenomes</taxon>
        <taxon>ecological metagenomes</taxon>
    </lineage>
</organism>
<evidence type="ECO:0000256" key="1">
    <source>
        <dbReference type="ARBA" id="ARBA00001966"/>
    </source>
</evidence>
<dbReference type="PROSITE" id="PS51332">
    <property type="entry name" value="B12_BINDING"/>
    <property type="match status" value="1"/>
</dbReference>
<dbReference type="InterPro" id="IPR006158">
    <property type="entry name" value="Cobalamin-bd"/>
</dbReference>
<dbReference type="SFLD" id="SFLDS00029">
    <property type="entry name" value="Radical_SAM"/>
    <property type="match status" value="1"/>
</dbReference>
<sequence length="340" mass="39775">MKINVRLLSLNLNERDLSIALVGLKQYANMSDIVKKHYNITIHQWNKNYDEMGKPNTIEGLPLDKLIEELEPLNTEIIGFSTYIWNFEFMMKIAQTVKSINPKIKTLFGGSQAGGMGKKLFTIGDYVDFLISGEAELSFRKFLIGHLENDYSTIENLYFLKNDKIVKNIPEDARMAKKQSYLERIDELPYPFRDKEYRQFLDDLDYKVTAQFETERGCPLSCTFCSWGTRLPIRRRRQRDVEEGLTYLLNHPNVRAVYIVDANPFIKDEKGLWLTEFLLHKNKSGKPVFFELNPEYVRNPRVIENLGKLSGDELAFGLQSTSDKTLKIIKRRFNREIYER</sequence>
<gene>
    <name evidence="8" type="ORF">METZ01_LOCUS305890</name>
</gene>
<keyword evidence="4" id="KW-0408">Iron</keyword>
<dbReference type="Pfam" id="PF02310">
    <property type="entry name" value="B12-binding"/>
    <property type="match status" value="1"/>
</dbReference>
<dbReference type="Gene3D" id="3.80.30.20">
    <property type="entry name" value="tm_1862 like domain"/>
    <property type="match status" value="1"/>
</dbReference>
<feature type="domain" description="B12-binding" evidence="6">
    <location>
        <begin position="14"/>
        <end position="153"/>
    </location>
</feature>
<dbReference type="Pfam" id="PF04055">
    <property type="entry name" value="Radical_SAM"/>
    <property type="match status" value="1"/>
</dbReference>
<dbReference type="SFLD" id="SFLDG01082">
    <property type="entry name" value="B12-binding_domain_containing"/>
    <property type="match status" value="1"/>
</dbReference>
<evidence type="ECO:0000256" key="2">
    <source>
        <dbReference type="ARBA" id="ARBA00022691"/>
    </source>
</evidence>
<evidence type="ECO:0000313" key="8">
    <source>
        <dbReference type="EMBL" id="SVC53036.1"/>
    </source>
</evidence>
<keyword evidence="2" id="KW-0949">S-adenosyl-L-methionine</keyword>
<evidence type="ECO:0000256" key="5">
    <source>
        <dbReference type="ARBA" id="ARBA00023014"/>
    </source>
</evidence>
<dbReference type="PANTHER" id="PTHR43409">
    <property type="entry name" value="ANAEROBIC MAGNESIUM-PROTOPORPHYRIN IX MONOMETHYL ESTER CYCLASE-RELATED"/>
    <property type="match status" value="1"/>
</dbReference>
<dbReference type="GO" id="GO:0051536">
    <property type="term" value="F:iron-sulfur cluster binding"/>
    <property type="evidence" value="ECO:0007669"/>
    <property type="project" value="UniProtKB-KW"/>
</dbReference>
<name>A0A382MW77_9ZZZZ</name>
<evidence type="ECO:0000256" key="3">
    <source>
        <dbReference type="ARBA" id="ARBA00022723"/>
    </source>
</evidence>
<dbReference type="AlphaFoldDB" id="A0A382MW77"/>
<dbReference type="InterPro" id="IPR058240">
    <property type="entry name" value="rSAM_sf"/>
</dbReference>